<evidence type="ECO:0000313" key="13">
    <source>
        <dbReference type="EMBL" id="OHS95588.1"/>
    </source>
</evidence>
<evidence type="ECO:0000256" key="4">
    <source>
        <dbReference type="ARBA" id="ARBA00022679"/>
    </source>
</evidence>
<dbReference type="GO" id="GO:0005524">
    <property type="term" value="F:ATP binding"/>
    <property type="evidence" value="ECO:0007669"/>
    <property type="project" value="UniProtKB-UniRule"/>
</dbReference>
<feature type="binding site" evidence="10">
    <location>
        <position position="74"/>
    </location>
    <ligand>
        <name>ATP</name>
        <dbReference type="ChEBI" id="CHEBI:30616"/>
    </ligand>
</feature>
<dbReference type="Gene3D" id="1.10.510.10">
    <property type="entry name" value="Transferase(Phosphotransferase) domain 1"/>
    <property type="match status" value="1"/>
</dbReference>
<evidence type="ECO:0000256" key="10">
    <source>
        <dbReference type="PROSITE-ProRule" id="PRU10141"/>
    </source>
</evidence>
<evidence type="ECO:0000256" key="6">
    <source>
        <dbReference type="ARBA" id="ARBA00022777"/>
    </source>
</evidence>
<comment type="catalytic activity">
    <reaction evidence="8">
        <text>L-threonyl-[protein] + ATP = O-phospho-L-threonyl-[protein] + ADP + H(+)</text>
        <dbReference type="Rhea" id="RHEA:46608"/>
        <dbReference type="Rhea" id="RHEA-COMP:11060"/>
        <dbReference type="Rhea" id="RHEA-COMP:11605"/>
        <dbReference type="ChEBI" id="CHEBI:15378"/>
        <dbReference type="ChEBI" id="CHEBI:30013"/>
        <dbReference type="ChEBI" id="CHEBI:30616"/>
        <dbReference type="ChEBI" id="CHEBI:61977"/>
        <dbReference type="ChEBI" id="CHEBI:456216"/>
        <dbReference type="EC" id="2.7.11.1"/>
    </reaction>
</comment>
<evidence type="ECO:0000256" key="8">
    <source>
        <dbReference type="ARBA" id="ARBA00047899"/>
    </source>
</evidence>
<proteinExistence type="inferred from homology"/>
<gene>
    <name evidence="13" type="ORF">TRFO_38312</name>
</gene>
<dbReference type="PROSITE" id="PS00107">
    <property type="entry name" value="PROTEIN_KINASE_ATP"/>
    <property type="match status" value="1"/>
</dbReference>
<dbReference type="EMBL" id="MLAK01001236">
    <property type="protein sequence ID" value="OHS95588.1"/>
    <property type="molecule type" value="Genomic_DNA"/>
</dbReference>
<dbReference type="CDD" id="cd05122">
    <property type="entry name" value="PKc_STE"/>
    <property type="match status" value="1"/>
</dbReference>
<dbReference type="GeneID" id="94846669"/>
<dbReference type="InterPro" id="IPR011009">
    <property type="entry name" value="Kinase-like_dom_sf"/>
</dbReference>
<dbReference type="EC" id="2.7.11.1" evidence="2"/>
<dbReference type="GO" id="GO:0004674">
    <property type="term" value="F:protein serine/threonine kinase activity"/>
    <property type="evidence" value="ECO:0007669"/>
    <property type="project" value="UniProtKB-KW"/>
</dbReference>
<organism evidence="13 14">
    <name type="scientific">Tritrichomonas foetus</name>
    <dbReference type="NCBI Taxonomy" id="1144522"/>
    <lineage>
        <taxon>Eukaryota</taxon>
        <taxon>Metamonada</taxon>
        <taxon>Parabasalia</taxon>
        <taxon>Tritrichomonadida</taxon>
        <taxon>Tritrichomonadidae</taxon>
        <taxon>Tritrichomonas</taxon>
    </lineage>
</organism>
<evidence type="ECO:0000256" key="7">
    <source>
        <dbReference type="ARBA" id="ARBA00022840"/>
    </source>
</evidence>
<keyword evidence="14" id="KW-1185">Reference proteome</keyword>
<dbReference type="InterPro" id="IPR017441">
    <property type="entry name" value="Protein_kinase_ATP_BS"/>
</dbReference>
<keyword evidence="3 11" id="KW-0723">Serine/threonine-protein kinase</keyword>
<dbReference type="Pfam" id="PF00069">
    <property type="entry name" value="Pkinase"/>
    <property type="match status" value="1"/>
</dbReference>
<evidence type="ECO:0000259" key="12">
    <source>
        <dbReference type="PROSITE" id="PS50011"/>
    </source>
</evidence>
<dbReference type="SMART" id="SM00220">
    <property type="entry name" value="S_TKc"/>
    <property type="match status" value="1"/>
</dbReference>
<dbReference type="InterPro" id="IPR008271">
    <property type="entry name" value="Ser/Thr_kinase_AS"/>
</dbReference>
<evidence type="ECO:0000256" key="11">
    <source>
        <dbReference type="RuleBase" id="RU000304"/>
    </source>
</evidence>
<evidence type="ECO:0000313" key="14">
    <source>
        <dbReference type="Proteomes" id="UP000179807"/>
    </source>
</evidence>
<evidence type="ECO:0000256" key="1">
    <source>
        <dbReference type="ARBA" id="ARBA00008874"/>
    </source>
</evidence>
<keyword evidence="6 13" id="KW-0418">Kinase</keyword>
<keyword evidence="5 10" id="KW-0547">Nucleotide-binding</keyword>
<dbReference type="PANTHER" id="PTHR48012">
    <property type="entry name" value="STERILE20-LIKE KINASE, ISOFORM B-RELATED"/>
    <property type="match status" value="1"/>
</dbReference>
<dbReference type="VEuPathDB" id="TrichDB:TRFO_38312"/>
<name>A0A1J4JEA3_9EUKA</name>
<dbReference type="PROSITE" id="PS00108">
    <property type="entry name" value="PROTEIN_KINASE_ST"/>
    <property type="match status" value="1"/>
</dbReference>
<dbReference type="GO" id="GO:0005737">
    <property type="term" value="C:cytoplasm"/>
    <property type="evidence" value="ECO:0007669"/>
    <property type="project" value="TreeGrafter"/>
</dbReference>
<feature type="domain" description="Protein kinase" evidence="12">
    <location>
        <begin position="45"/>
        <end position="303"/>
    </location>
</feature>
<protein>
    <recommendedName>
        <fullName evidence="2">non-specific serine/threonine protein kinase</fullName>
        <ecNumber evidence="2">2.7.11.1</ecNumber>
    </recommendedName>
</protein>
<accession>A0A1J4JEA3</accession>
<comment type="caution">
    <text evidence="13">The sequence shown here is derived from an EMBL/GenBank/DDBJ whole genome shotgun (WGS) entry which is preliminary data.</text>
</comment>
<keyword evidence="4" id="KW-0808">Transferase</keyword>
<dbReference type="InterPro" id="IPR000719">
    <property type="entry name" value="Prot_kinase_dom"/>
</dbReference>
<dbReference type="SUPFAM" id="SSF56112">
    <property type="entry name" value="Protein kinase-like (PK-like)"/>
    <property type="match status" value="1"/>
</dbReference>
<dbReference type="InterPro" id="IPR050629">
    <property type="entry name" value="STE20/SPS1-PAK"/>
</dbReference>
<comment type="similarity">
    <text evidence="1">Belongs to the protein kinase superfamily. STE Ser/Thr protein kinase family. STE20 subfamily.</text>
</comment>
<evidence type="ECO:0000256" key="3">
    <source>
        <dbReference type="ARBA" id="ARBA00022527"/>
    </source>
</evidence>
<dbReference type="RefSeq" id="XP_068348725.1">
    <property type="nucleotide sequence ID" value="XM_068511965.1"/>
</dbReference>
<dbReference type="FunFam" id="1.10.510.10:FF:001091">
    <property type="entry name" value="STE family protein kinase"/>
    <property type="match status" value="1"/>
</dbReference>
<dbReference type="AlphaFoldDB" id="A0A1J4JEA3"/>
<reference evidence="13" key="1">
    <citation type="submission" date="2016-10" db="EMBL/GenBank/DDBJ databases">
        <authorList>
            <person name="Benchimol M."/>
            <person name="Almeida L.G."/>
            <person name="Vasconcelos A.T."/>
            <person name="Perreira-Neves A."/>
            <person name="Rosa I.A."/>
            <person name="Tasca T."/>
            <person name="Bogo M.R."/>
            <person name="de Souza W."/>
        </authorList>
    </citation>
    <scope>NUCLEOTIDE SEQUENCE [LARGE SCALE GENOMIC DNA]</scope>
    <source>
        <strain evidence="13">K</strain>
    </source>
</reference>
<keyword evidence="7 10" id="KW-0067">ATP-binding</keyword>
<evidence type="ECO:0000256" key="2">
    <source>
        <dbReference type="ARBA" id="ARBA00012513"/>
    </source>
</evidence>
<dbReference type="PANTHER" id="PTHR48012:SF10">
    <property type="entry name" value="FI20177P1"/>
    <property type="match status" value="1"/>
</dbReference>
<sequence length="361" mass="40655">MAPKLKVKKVKKPKITNPMTVTHVLHVDKDLQWSFDDKVKPETIFKKIQDIGEGGFGTVIKLLHVPSNTILAGKSINPDLVNSKSKVILNKEIEMMRQIVSDYTIHYYGHIMFNKRMTILMEFCQLGSFRDLIDCRGQVLTEQQVQLVMKDLLNGLLILHEKHKIVHRDIKAANILLGSNGICRVADFGVSRQFHDGTLSFSTQSVVGTPYWMAPEIINGEKYSFPADVWSIASTAVELAEGAPPYCEFPSTRAMVQIATSGFPGFRFPARFSDLFNNFIISCTGMDPNGRPTVRDLLTHPFVQEAEKLNRSEVFAPLLKTQVDFKKLLQANDEEPPDGDEFQKATMVNIRTARKTLRGSD</sequence>
<dbReference type="PROSITE" id="PS50011">
    <property type="entry name" value="PROTEIN_KINASE_DOM"/>
    <property type="match status" value="1"/>
</dbReference>
<comment type="catalytic activity">
    <reaction evidence="9">
        <text>L-seryl-[protein] + ATP = O-phospho-L-seryl-[protein] + ADP + H(+)</text>
        <dbReference type="Rhea" id="RHEA:17989"/>
        <dbReference type="Rhea" id="RHEA-COMP:9863"/>
        <dbReference type="Rhea" id="RHEA-COMP:11604"/>
        <dbReference type="ChEBI" id="CHEBI:15378"/>
        <dbReference type="ChEBI" id="CHEBI:29999"/>
        <dbReference type="ChEBI" id="CHEBI:30616"/>
        <dbReference type="ChEBI" id="CHEBI:83421"/>
        <dbReference type="ChEBI" id="CHEBI:456216"/>
        <dbReference type="EC" id="2.7.11.1"/>
    </reaction>
</comment>
<evidence type="ECO:0000256" key="9">
    <source>
        <dbReference type="ARBA" id="ARBA00048679"/>
    </source>
</evidence>
<dbReference type="Proteomes" id="UP000179807">
    <property type="component" value="Unassembled WGS sequence"/>
</dbReference>
<dbReference type="OrthoDB" id="8693905at2759"/>
<evidence type="ECO:0000256" key="5">
    <source>
        <dbReference type="ARBA" id="ARBA00022741"/>
    </source>
</evidence>